<keyword evidence="4" id="KW-0804">Transcription</keyword>
<protein>
    <submittedName>
        <fullName evidence="6">LysR family transcriptional regulator</fullName>
    </submittedName>
</protein>
<dbReference type="InterPro" id="IPR000847">
    <property type="entry name" value="LysR_HTH_N"/>
</dbReference>
<name>A0ABX0Q820_9GAMM</name>
<dbReference type="CDD" id="cd08422">
    <property type="entry name" value="PBP2_CrgA_like"/>
    <property type="match status" value="1"/>
</dbReference>
<dbReference type="PROSITE" id="PS50931">
    <property type="entry name" value="HTH_LYSR"/>
    <property type="match status" value="1"/>
</dbReference>
<sequence length="313" mass="33804">MSLDRLTGLIAFARVGALGSYAAAARSLSISPSAVSKSIQRLEQRLGVSLFTRTTRSLAFTPEGRDLHERALSLIRQAEEIEQMALTARSAPRGPLRVAASLPIGLHVIAPALPAFRRRFPDVTIDLRIGDQMVDLIDEGIDVAVRIGELPDSRLLSRKLAPYRLCCLASPAYLAEHGAPGHPHDLEGHNTVNLRYQSTGQMFRWPFKIGGQEIEILPRSDIVADTSEAVMAALVAGGGIGIGASFAAAPYIARGELSPVLADFAVERRNVTALWPESRRSNPAVRAFLDMLDPAFEHRANVEDLASTGRDSG</sequence>
<evidence type="ECO:0000256" key="1">
    <source>
        <dbReference type="ARBA" id="ARBA00009437"/>
    </source>
</evidence>
<keyword evidence="3" id="KW-0238">DNA-binding</keyword>
<dbReference type="PRINTS" id="PR00039">
    <property type="entry name" value="HTHLYSR"/>
</dbReference>
<comment type="similarity">
    <text evidence="1">Belongs to the LysR transcriptional regulatory family.</text>
</comment>
<proteinExistence type="inferred from homology"/>
<keyword evidence="2" id="KW-0805">Transcription regulation</keyword>
<accession>A0ABX0Q820</accession>
<reference evidence="6 7" key="1">
    <citation type="journal article" date="2011" name="Curr. Microbiol.">
        <title>Luteibacter jiangsuensis sp. nov.: a methamidophos-degrading bacterium isolated from a methamidophos-manufacturing factory.</title>
        <authorList>
            <person name="Wang L."/>
            <person name="Wang G.L."/>
            <person name="Li S.P."/>
            <person name="Jiang J.D."/>
        </authorList>
    </citation>
    <scope>NUCLEOTIDE SEQUENCE [LARGE SCALE GENOMIC DNA]</scope>
    <source>
        <strain evidence="6 7">CGMCC 1.10133</strain>
    </source>
</reference>
<dbReference type="Proteomes" id="UP001429601">
    <property type="component" value="Unassembled WGS sequence"/>
</dbReference>
<evidence type="ECO:0000256" key="4">
    <source>
        <dbReference type="ARBA" id="ARBA00023163"/>
    </source>
</evidence>
<comment type="caution">
    <text evidence="6">The sequence shown here is derived from an EMBL/GenBank/DDBJ whole genome shotgun (WGS) entry which is preliminary data.</text>
</comment>
<dbReference type="PANTHER" id="PTHR30537">
    <property type="entry name" value="HTH-TYPE TRANSCRIPTIONAL REGULATOR"/>
    <property type="match status" value="1"/>
</dbReference>
<dbReference type="InterPro" id="IPR036388">
    <property type="entry name" value="WH-like_DNA-bd_sf"/>
</dbReference>
<dbReference type="PANTHER" id="PTHR30537:SF5">
    <property type="entry name" value="HTH-TYPE TRANSCRIPTIONAL ACTIVATOR TTDR-RELATED"/>
    <property type="match status" value="1"/>
</dbReference>
<dbReference type="Gene3D" id="1.10.10.10">
    <property type="entry name" value="Winged helix-like DNA-binding domain superfamily/Winged helix DNA-binding domain"/>
    <property type="match status" value="1"/>
</dbReference>
<keyword evidence="7" id="KW-1185">Reference proteome</keyword>
<dbReference type="EMBL" id="JAAQQR010000005">
    <property type="protein sequence ID" value="NID05772.1"/>
    <property type="molecule type" value="Genomic_DNA"/>
</dbReference>
<evidence type="ECO:0000259" key="5">
    <source>
        <dbReference type="PROSITE" id="PS50931"/>
    </source>
</evidence>
<dbReference type="InterPro" id="IPR058163">
    <property type="entry name" value="LysR-type_TF_proteobact-type"/>
</dbReference>
<dbReference type="SUPFAM" id="SSF46785">
    <property type="entry name" value="Winged helix' DNA-binding domain"/>
    <property type="match status" value="1"/>
</dbReference>
<evidence type="ECO:0000313" key="6">
    <source>
        <dbReference type="EMBL" id="NID05772.1"/>
    </source>
</evidence>
<dbReference type="InterPro" id="IPR005119">
    <property type="entry name" value="LysR_subst-bd"/>
</dbReference>
<dbReference type="SUPFAM" id="SSF53850">
    <property type="entry name" value="Periplasmic binding protein-like II"/>
    <property type="match status" value="1"/>
</dbReference>
<organism evidence="6 7">
    <name type="scientific">Luteibacter jiangsuensis</name>
    <dbReference type="NCBI Taxonomy" id="637577"/>
    <lineage>
        <taxon>Bacteria</taxon>
        <taxon>Pseudomonadati</taxon>
        <taxon>Pseudomonadota</taxon>
        <taxon>Gammaproteobacteria</taxon>
        <taxon>Lysobacterales</taxon>
        <taxon>Rhodanobacteraceae</taxon>
        <taxon>Luteibacter</taxon>
    </lineage>
</organism>
<gene>
    <name evidence="6" type="ORF">HBF26_12805</name>
</gene>
<evidence type="ECO:0000313" key="7">
    <source>
        <dbReference type="Proteomes" id="UP001429601"/>
    </source>
</evidence>
<dbReference type="InterPro" id="IPR036390">
    <property type="entry name" value="WH_DNA-bd_sf"/>
</dbReference>
<dbReference type="Pfam" id="PF00126">
    <property type="entry name" value="HTH_1"/>
    <property type="match status" value="1"/>
</dbReference>
<dbReference type="Pfam" id="PF03466">
    <property type="entry name" value="LysR_substrate"/>
    <property type="match status" value="1"/>
</dbReference>
<feature type="domain" description="HTH lysR-type" evidence="5">
    <location>
        <begin position="4"/>
        <end position="61"/>
    </location>
</feature>
<evidence type="ECO:0000256" key="3">
    <source>
        <dbReference type="ARBA" id="ARBA00023125"/>
    </source>
</evidence>
<evidence type="ECO:0000256" key="2">
    <source>
        <dbReference type="ARBA" id="ARBA00023015"/>
    </source>
</evidence>
<dbReference type="Gene3D" id="3.40.190.290">
    <property type="match status" value="1"/>
</dbReference>